<dbReference type="Proteomes" id="UP000250266">
    <property type="component" value="Unassembled WGS sequence"/>
</dbReference>
<evidence type="ECO:0000256" key="1">
    <source>
        <dbReference type="SAM" id="MobiDB-lite"/>
    </source>
</evidence>
<protein>
    <submittedName>
        <fullName evidence="3">Uncharacterized protein</fullName>
    </submittedName>
</protein>
<name>A0A8E2E7C9_9PEZI</name>
<accession>A0A8E2E7C9</accession>
<dbReference type="AlphaFoldDB" id="A0A8E2E7C9"/>
<feature type="chain" id="PRO_5034267690" evidence="2">
    <location>
        <begin position="32"/>
        <end position="84"/>
    </location>
</feature>
<evidence type="ECO:0000313" key="3">
    <source>
        <dbReference type="EMBL" id="OCK78726.1"/>
    </source>
</evidence>
<dbReference type="EMBL" id="KV745043">
    <property type="protein sequence ID" value="OCK78726.1"/>
    <property type="molecule type" value="Genomic_DNA"/>
</dbReference>
<feature type="region of interest" description="Disordered" evidence="1">
    <location>
        <begin position="40"/>
        <end position="68"/>
    </location>
</feature>
<gene>
    <name evidence="3" type="ORF">K432DRAFT_406199</name>
</gene>
<organism evidence="3 4">
    <name type="scientific">Lepidopterella palustris CBS 459.81</name>
    <dbReference type="NCBI Taxonomy" id="1314670"/>
    <lineage>
        <taxon>Eukaryota</taxon>
        <taxon>Fungi</taxon>
        <taxon>Dikarya</taxon>
        <taxon>Ascomycota</taxon>
        <taxon>Pezizomycotina</taxon>
        <taxon>Dothideomycetes</taxon>
        <taxon>Pleosporomycetidae</taxon>
        <taxon>Mytilinidiales</taxon>
        <taxon>Argynnaceae</taxon>
        <taxon>Lepidopterella</taxon>
    </lineage>
</organism>
<sequence length="84" mass="8962">MSGKCNYADVFSLPLNTLALSVLIPSSTVWAVSIEDIGVSSAEPNKGGAPARGRSRKRNNAATPKPELNITIELRTTSPLHMIE</sequence>
<evidence type="ECO:0000256" key="2">
    <source>
        <dbReference type="SAM" id="SignalP"/>
    </source>
</evidence>
<evidence type="ECO:0000313" key="4">
    <source>
        <dbReference type="Proteomes" id="UP000250266"/>
    </source>
</evidence>
<reference evidence="3 4" key="1">
    <citation type="journal article" date="2016" name="Nat. Commun.">
        <title>Ectomycorrhizal ecology is imprinted in the genome of the dominant symbiotic fungus Cenococcum geophilum.</title>
        <authorList>
            <consortium name="DOE Joint Genome Institute"/>
            <person name="Peter M."/>
            <person name="Kohler A."/>
            <person name="Ohm R.A."/>
            <person name="Kuo A."/>
            <person name="Krutzmann J."/>
            <person name="Morin E."/>
            <person name="Arend M."/>
            <person name="Barry K.W."/>
            <person name="Binder M."/>
            <person name="Choi C."/>
            <person name="Clum A."/>
            <person name="Copeland A."/>
            <person name="Grisel N."/>
            <person name="Haridas S."/>
            <person name="Kipfer T."/>
            <person name="LaButti K."/>
            <person name="Lindquist E."/>
            <person name="Lipzen A."/>
            <person name="Maire R."/>
            <person name="Meier B."/>
            <person name="Mihaltcheva S."/>
            <person name="Molinier V."/>
            <person name="Murat C."/>
            <person name="Poggeler S."/>
            <person name="Quandt C.A."/>
            <person name="Sperisen C."/>
            <person name="Tritt A."/>
            <person name="Tisserant E."/>
            <person name="Crous P.W."/>
            <person name="Henrissat B."/>
            <person name="Nehls U."/>
            <person name="Egli S."/>
            <person name="Spatafora J.W."/>
            <person name="Grigoriev I.V."/>
            <person name="Martin F.M."/>
        </authorList>
    </citation>
    <scope>NUCLEOTIDE SEQUENCE [LARGE SCALE GENOMIC DNA]</scope>
    <source>
        <strain evidence="3 4">CBS 459.81</strain>
    </source>
</reference>
<keyword evidence="2" id="KW-0732">Signal</keyword>
<keyword evidence="4" id="KW-1185">Reference proteome</keyword>
<feature type="signal peptide" evidence="2">
    <location>
        <begin position="1"/>
        <end position="31"/>
    </location>
</feature>
<proteinExistence type="predicted"/>